<dbReference type="Proteomes" id="UP000258707">
    <property type="component" value="Chromosome"/>
</dbReference>
<evidence type="ECO:0000313" key="1">
    <source>
        <dbReference type="EMBL" id="AXR79006.1"/>
    </source>
</evidence>
<name>A0A346PHL1_9EURY</name>
<evidence type="ECO:0000313" key="2">
    <source>
        <dbReference type="Proteomes" id="UP000258707"/>
    </source>
</evidence>
<proteinExistence type="predicted"/>
<dbReference type="EMBL" id="CP024047">
    <property type="protein sequence ID" value="AXR79006.1"/>
    <property type="molecule type" value="Genomic_DNA"/>
</dbReference>
<reference evidence="2" key="1">
    <citation type="submission" date="2017-10" db="EMBL/GenBank/DDBJ databases">
        <title>Phenotypic and genomic properties of facultatively anaerobic sulfur-reducing natronoarchaea from hypersaline soda lakes.</title>
        <authorList>
            <person name="Sorokin D.Y."/>
            <person name="Kublanov I.V."/>
            <person name="Roman P."/>
            <person name="Sinninghe Damste J.S."/>
            <person name="Golyshin P.N."/>
            <person name="Rojo D."/>
            <person name="Ciordia S."/>
            <person name="Mena Md.C."/>
            <person name="Ferrer M."/>
            <person name="Messina E."/>
            <person name="Smedile F."/>
            <person name="La Spada G."/>
            <person name="La Cono V."/>
            <person name="Yakimov M.M."/>
        </authorList>
    </citation>
    <scope>NUCLEOTIDE SEQUENCE [LARGE SCALE GENOMIC DNA]</scope>
    <source>
        <strain evidence="2">AArc1</strain>
    </source>
</reference>
<dbReference type="RefSeq" id="WP_133412362.1">
    <property type="nucleotide sequence ID" value="NZ_CP024047.1"/>
</dbReference>
<dbReference type="AlphaFoldDB" id="A0A346PHL1"/>
<sequence length="216" mass="24119">MAISNTEPRTGTCRHCEDEHPIETAVGQFCSEACKRLDRADKALSQLRSQHYLCGTCGGQLKEITPPDEDWQHEHGSQTQVALNHGGKYHNVDGAIALDATDCEDIQRTATDAVIGFEDPTDHAAEVVKETEHAHGLRQYRTGIGCVCGATDHSSTDDLLREADPARVLANYVQAFRLLERKEAIHWRLDKDAFFETYRETRDFELALGTALNRPD</sequence>
<gene>
    <name evidence="1" type="ORF">AArc1_2693</name>
</gene>
<organism evidence="1 2">
    <name type="scientific">Natrarchaeobaculum sulfurireducens</name>
    <dbReference type="NCBI Taxonomy" id="2044521"/>
    <lineage>
        <taxon>Archaea</taxon>
        <taxon>Methanobacteriati</taxon>
        <taxon>Methanobacteriota</taxon>
        <taxon>Stenosarchaea group</taxon>
        <taxon>Halobacteria</taxon>
        <taxon>Halobacteriales</taxon>
        <taxon>Natrialbaceae</taxon>
        <taxon>Natrarchaeobaculum</taxon>
    </lineage>
</organism>
<dbReference type="KEGG" id="nan:AArc1_2693"/>
<dbReference type="GeneID" id="58747185"/>
<accession>A0A346PHL1</accession>
<protein>
    <submittedName>
        <fullName evidence="1">Uncharacterized protein</fullName>
    </submittedName>
</protein>